<sequence>MAHHTRTRNGSIIGPIVLYVHAISRMAPSENQVYQGAEIIRIHGEAALDHLQRWADKSIGKFKDPMTRLQKTLSSVRFNGTDWFTIPGDYTHRSFLPSSPIISWTLRLRNGSVVEVEMPWMVHSIGSPGALLPFSSSSTYWKAYCEPDNFPLTSRGGLSDDEGD</sequence>
<dbReference type="EMBL" id="KZ988323">
    <property type="protein sequence ID" value="RKP12462.1"/>
    <property type="molecule type" value="Genomic_DNA"/>
</dbReference>
<evidence type="ECO:0000313" key="1">
    <source>
        <dbReference type="EMBL" id="RKP12462.1"/>
    </source>
</evidence>
<evidence type="ECO:0000313" key="2">
    <source>
        <dbReference type="Proteomes" id="UP000267251"/>
    </source>
</evidence>
<feature type="non-terminal residue" evidence="1">
    <location>
        <position position="164"/>
    </location>
</feature>
<name>A0A4P9Y1Q1_9FUNG</name>
<dbReference type="OrthoDB" id="2437318at2759"/>
<accession>A0A4P9Y1Q1</accession>
<proteinExistence type="predicted"/>
<protein>
    <submittedName>
        <fullName evidence="1">Uncharacterized protein</fullName>
    </submittedName>
</protein>
<keyword evidence="2" id="KW-1185">Reference proteome</keyword>
<organism evidence="1 2">
    <name type="scientific">Piptocephalis cylindrospora</name>
    <dbReference type="NCBI Taxonomy" id="1907219"/>
    <lineage>
        <taxon>Eukaryota</taxon>
        <taxon>Fungi</taxon>
        <taxon>Fungi incertae sedis</taxon>
        <taxon>Zoopagomycota</taxon>
        <taxon>Zoopagomycotina</taxon>
        <taxon>Zoopagomycetes</taxon>
        <taxon>Zoopagales</taxon>
        <taxon>Piptocephalidaceae</taxon>
        <taxon>Piptocephalis</taxon>
    </lineage>
</organism>
<reference evidence="2" key="1">
    <citation type="journal article" date="2018" name="Nat. Microbiol.">
        <title>Leveraging single-cell genomics to expand the fungal tree of life.</title>
        <authorList>
            <person name="Ahrendt S.R."/>
            <person name="Quandt C.A."/>
            <person name="Ciobanu D."/>
            <person name="Clum A."/>
            <person name="Salamov A."/>
            <person name="Andreopoulos B."/>
            <person name="Cheng J.F."/>
            <person name="Woyke T."/>
            <person name="Pelin A."/>
            <person name="Henrissat B."/>
            <person name="Reynolds N.K."/>
            <person name="Benny G.L."/>
            <person name="Smith M.E."/>
            <person name="James T.Y."/>
            <person name="Grigoriev I.V."/>
        </authorList>
    </citation>
    <scope>NUCLEOTIDE SEQUENCE [LARGE SCALE GENOMIC DNA]</scope>
</reference>
<dbReference type="AlphaFoldDB" id="A0A4P9Y1Q1"/>
<dbReference type="Proteomes" id="UP000267251">
    <property type="component" value="Unassembled WGS sequence"/>
</dbReference>
<gene>
    <name evidence="1" type="ORF">BJ684DRAFT_17051</name>
</gene>